<reference evidence="2" key="1">
    <citation type="submission" date="2016-11" db="EMBL/GenBank/DDBJ databases">
        <authorList>
            <person name="Varghese N."/>
            <person name="Submissions S."/>
        </authorList>
    </citation>
    <scope>NUCLEOTIDE SEQUENCE [LARGE SCALE GENOMIC DNA]</scope>
    <source>
        <strain evidence="2">DSM 16579</strain>
    </source>
</reference>
<dbReference type="STRING" id="1122206.SAMN02745753_00789"/>
<protein>
    <submittedName>
        <fullName evidence="1">Uncharacterized protein</fullName>
    </submittedName>
</protein>
<sequence length="60" mass="6946">MNRKDDRIQHLVSLLENLEKVSLQDIAQIPPSQQHILAEKIESLQDELKALMVDDEPMTH</sequence>
<dbReference type="OrthoDB" id="6106824at2"/>
<dbReference type="EMBL" id="FQVF01000004">
    <property type="protein sequence ID" value="SHE80227.1"/>
    <property type="molecule type" value="Genomic_DNA"/>
</dbReference>
<organism evidence="1 2">
    <name type="scientific">Marinomonas polaris DSM 16579</name>
    <dbReference type="NCBI Taxonomy" id="1122206"/>
    <lineage>
        <taxon>Bacteria</taxon>
        <taxon>Pseudomonadati</taxon>
        <taxon>Pseudomonadota</taxon>
        <taxon>Gammaproteobacteria</taxon>
        <taxon>Oceanospirillales</taxon>
        <taxon>Oceanospirillaceae</taxon>
        <taxon>Marinomonas</taxon>
    </lineage>
</organism>
<proteinExistence type="predicted"/>
<dbReference type="RefSeq" id="WP_072838437.1">
    <property type="nucleotide sequence ID" value="NZ_FQVF01000004.1"/>
</dbReference>
<keyword evidence="2" id="KW-1185">Reference proteome</keyword>
<name>A0A1M4WGB7_9GAMM</name>
<accession>A0A1M4WGB7</accession>
<gene>
    <name evidence="1" type="ORF">SAMN02745753_00789</name>
</gene>
<evidence type="ECO:0000313" key="1">
    <source>
        <dbReference type="EMBL" id="SHE80227.1"/>
    </source>
</evidence>
<dbReference type="AlphaFoldDB" id="A0A1M4WGB7"/>
<evidence type="ECO:0000313" key="2">
    <source>
        <dbReference type="Proteomes" id="UP000184517"/>
    </source>
</evidence>
<dbReference type="Proteomes" id="UP000184517">
    <property type="component" value="Unassembled WGS sequence"/>
</dbReference>